<organism evidence="1 2">
    <name type="scientific">Coccomyxa subellipsoidea (strain C-169)</name>
    <name type="common">Green microalga</name>
    <dbReference type="NCBI Taxonomy" id="574566"/>
    <lineage>
        <taxon>Eukaryota</taxon>
        <taxon>Viridiplantae</taxon>
        <taxon>Chlorophyta</taxon>
        <taxon>core chlorophytes</taxon>
        <taxon>Trebouxiophyceae</taxon>
        <taxon>Trebouxiophyceae incertae sedis</taxon>
        <taxon>Coccomyxaceae</taxon>
        <taxon>Coccomyxa</taxon>
        <taxon>Coccomyxa subellipsoidea</taxon>
    </lineage>
</organism>
<dbReference type="EMBL" id="AGSI01000027">
    <property type="protein sequence ID" value="EIE18072.1"/>
    <property type="molecule type" value="Genomic_DNA"/>
</dbReference>
<dbReference type="Proteomes" id="UP000007264">
    <property type="component" value="Unassembled WGS sequence"/>
</dbReference>
<sequence length="834" mass="95875">MNLWKNTRVLDPPRNRTFCVDKHSVLATDAVGRLQLFENHPPSLHAPSRHAAFNELTPRHRRKIACKCHLNCVPDGWACKIGSFTFGSFNIILCNGFRRAFHQDSNRPLTITGDDQRQMMRRTLANSFDRIRQIQASNAKTYSGKRVLVFYFPQYHEVEENNKAWGKGFTDFTNVAKVHRAAHGHPIIRPSERNGFYDLTDEHQRKFQGELARKYGIYGFVYMHYWFSNGPVMDKPLQLMLKDGHPNVHFCLMWANEHWTKRWDGLDGSEVYLKQTYKSNSWDAHWKWLLQFFRHEKYILVHNKPLLLLYRASDIPSLQALLKRWRALALRAGFDGLHVIQMNGVKWTPDALEQQPGVDGVVEYYPNLYNGPQWPVNEVVSSPKHGDVHYYGAHCGWDNTPRHATDGKYSFRIGHPSVYKYVLRQNLARTKPGGFVFVNAWNEWGEGASIEPSLQWGRRWLEATRDAILEEARGEFATLRPNGFAASVPLRRAGVPTPKERQIGGQGGNVCIIVRTHQDHFSGQHNLYQLLSSLQSLEYKNWQAFVSRVDDKPFPDLPHVIADIHDDRIHGVDLPANFLEGFSWRNAGYKATDEIIKRHCSSKEFDWFMVTNGDNFYAPDALNYLPSEYDIVLMNFYGRYTAINEVLGTNATVAGVPLEHCCVRFNDLRCTHAAPKVSYSDLGGIIFNAPKYRAEGWNFEHYDGHCKTSCHDGALLEDLVRAGWKYTSHPIDVCALYHNTNPVSCRMLGGTYFDSLDIMKAGCYDMADIQEQPVRSPGKTLGLFFGSIFGYIMYPHKSANDSALRPLLRHPHRRCRNPSRNFERFARDDPSTFV</sequence>
<accession>I0YI53</accession>
<dbReference type="Gene3D" id="3.20.20.80">
    <property type="entry name" value="Glycosidases"/>
    <property type="match status" value="1"/>
</dbReference>
<dbReference type="PANTHER" id="PTHR41244">
    <property type="entry name" value="RHAMNAN SYNTHESIS F"/>
    <property type="match status" value="1"/>
</dbReference>
<dbReference type="RefSeq" id="XP_005642616.1">
    <property type="nucleotide sequence ID" value="XM_005642559.1"/>
</dbReference>
<dbReference type="AlphaFoldDB" id="I0YI53"/>
<evidence type="ECO:0000313" key="2">
    <source>
        <dbReference type="Proteomes" id="UP000007264"/>
    </source>
</evidence>
<dbReference type="GeneID" id="17036026"/>
<dbReference type="CDD" id="cd11579">
    <property type="entry name" value="Glyco_tran_WbsX"/>
    <property type="match status" value="1"/>
</dbReference>
<name>I0YI53_COCSC</name>
<dbReference type="KEGG" id="csl:COCSUDRAFT_49395"/>
<dbReference type="Pfam" id="PF14307">
    <property type="entry name" value="Glyco_tran_WbsX"/>
    <property type="match status" value="2"/>
</dbReference>
<dbReference type="STRING" id="574566.I0YI53"/>
<gene>
    <name evidence="1" type="ORF">COCSUDRAFT_49395</name>
</gene>
<dbReference type="PANTHER" id="PTHR41244:SF1">
    <property type="entry name" value="GLYCOSYLTRANSFERASE"/>
    <property type="match status" value="1"/>
</dbReference>
<evidence type="ECO:0000313" key="1">
    <source>
        <dbReference type="EMBL" id="EIE18072.1"/>
    </source>
</evidence>
<proteinExistence type="predicted"/>
<dbReference type="InterPro" id="IPR032719">
    <property type="entry name" value="WbsX"/>
</dbReference>
<dbReference type="SUPFAM" id="SSF53448">
    <property type="entry name" value="Nucleotide-diphospho-sugar transferases"/>
    <property type="match status" value="1"/>
</dbReference>
<comment type="caution">
    <text evidence="1">The sequence shown here is derived from an EMBL/GenBank/DDBJ whole genome shotgun (WGS) entry which is preliminary data.</text>
</comment>
<protein>
    <submittedName>
        <fullName evidence="1">Uncharacterized protein</fullName>
    </submittedName>
</protein>
<keyword evidence="2" id="KW-1185">Reference proteome</keyword>
<dbReference type="InterPro" id="IPR029044">
    <property type="entry name" value="Nucleotide-diphossugar_trans"/>
</dbReference>
<reference evidence="1 2" key="1">
    <citation type="journal article" date="2012" name="Genome Biol.">
        <title>The genome of the polar eukaryotic microalga coccomyxa subellipsoidea reveals traits of cold adaptation.</title>
        <authorList>
            <person name="Blanc G."/>
            <person name="Agarkova I."/>
            <person name="Grimwood J."/>
            <person name="Kuo A."/>
            <person name="Brueggeman A."/>
            <person name="Dunigan D."/>
            <person name="Gurnon J."/>
            <person name="Ladunga I."/>
            <person name="Lindquist E."/>
            <person name="Lucas S."/>
            <person name="Pangilinan J."/>
            <person name="Proschold T."/>
            <person name="Salamov A."/>
            <person name="Schmutz J."/>
            <person name="Weeks D."/>
            <person name="Yamada T."/>
            <person name="Claverie J.M."/>
            <person name="Grigoriev I."/>
            <person name="Van Etten J."/>
            <person name="Lomsadze A."/>
            <person name="Borodovsky M."/>
        </authorList>
    </citation>
    <scope>NUCLEOTIDE SEQUENCE [LARGE SCALE GENOMIC DNA]</scope>
    <source>
        <strain evidence="1 2">C-169</strain>
    </source>
</reference>
<dbReference type="eggNOG" id="ENOG502S2CY">
    <property type="taxonomic scope" value="Eukaryota"/>
</dbReference>
<dbReference type="OrthoDB" id="412146at2759"/>